<accession>A0A0F9HX10</accession>
<gene>
    <name evidence="1" type="ORF">LCGC14_1653230</name>
</gene>
<comment type="caution">
    <text evidence="1">The sequence shown here is derived from an EMBL/GenBank/DDBJ whole genome shotgun (WGS) entry which is preliminary data.</text>
</comment>
<evidence type="ECO:0000313" key="1">
    <source>
        <dbReference type="EMBL" id="KKM19677.1"/>
    </source>
</evidence>
<dbReference type="EMBL" id="LAZR01013934">
    <property type="protein sequence ID" value="KKM19677.1"/>
    <property type="molecule type" value="Genomic_DNA"/>
</dbReference>
<dbReference type="AlphaFoldDB" id="A0A0F9HX10"/>
<proteinExistence type="predicted"/>
<protein>
    <submittedName>
        <fullName evidence="1">Uncharacterized protein</fullName>
    </submittedName>
</protein>
<sequence length="143" mass="16972">MLGKRMLTPRQIKLENRRLRCDNCQSICKVYDDEEEYGNGKLVRLKCPSCSWISEGKVFIKEFNRLLQNRQRVGRIPEYLAEEKKIKREQDLKDYYPLLALNPMKPNSSNPKTIKETRRARRKLLKKKGLVHATGKVEVIKYY</sequence>
<reference evidence="1" key="1">
    <citation type="journal article" date="2015" name="Nature">
        <title>Complex archaea that bridge the gap between prokaryotes and eukaryotes.</title>
        <authorList>
            <person name="Spang A."/>
            <person name="Saw J.H."/>
            <person name="Jorgensen S.L."/>
            <person name="Zaremba-Niedzwiedzka K."/>
            <person name="Martijn J."/>
            <person name="Lind A.E."/>
            <person name="van Eijk R."/>
            <person name="Schleper C."/>
            <person name="Guy L."/>
            <person name="Ettema T.J."/>
        </authorList>
    </citation>
    <scope>NUCLEOTIDE SEQUENCE</scope>
</reference>
<name>A0A0F9HX10_9ZZZZ</name>
<organism evidence="1">
    <name type="scientific">marine sediment metagenome</name>
    <dbReference type="NCBI Taxonomy" id="412755"/>
    <lineage>
        <taxon>unclassified sequences</taxon>
        <taxon>metagenomes</taxon>
        <taxon>ecological metagenomes</taxon>
    </lineage>
</organism>